<evidence type="ECO:0000313" key="5">
    <source>
        <dbReference type="EMBL" id="HIW01953.1"/>
    </source>
</evidence>
<comment type="caution">
    <text evidence="5">The sequence shown here is derived from an EMBL/GenBank/DDBJ whole genome shotgun (WGS) entry which is preliminary data.</text>
</comment>
<evidence type="ECO:0000259" key="4">
    <source>
        <dbReference type="Pfam" id="PF11967"/>
    </source>
</evidence>
<dbReference type="PANTHER" id="PTHR33991">
    <property type="entry name" value="DNA REPAIR PROTEIN RECO"/>
    <property type="match status" value="1"/>
</dbReference>
<reference evidence="5" key="2">
    <citation type="submission" date="2021-04" db="EMBL/GenBank/DDBJ databases">
        <authorList>
            <person name="Gilroy R."/>
        </authorList>
    </citation>
    <scope>NUCLEOTIDE SEQUENCE</scope>
    <source>
        <strain evidence="5">12435</strain>
    </source>
</reference>
<dbReference type="SUPFAM" id="SSF50249">
    <property type="entry name" value="Nucleic acid-binding proteins"/>
    <property type="match status" value="1"/>
</dbReference>
<dbReference type="Proteomes" id="UP000823990">
    <property type="component" value="Unassembled WGS sequence"/>
</dbReference>
<evidence type="ECO:0000256" key="1">
    <source>
        <dbReference type="ARBA" id="ARBA00022763"/>
    </source>
</evidence>
<dbReference type="InterPro" id="IPR022572">
    <property type="entry name" value="DNA_rep/recomb_RecO_N"/>
</dbReference>
<keyword evidence="3" id="KW-0234">DNA repair</keyword>
<dbReference type="GO" id="GO:0006310">
    <property type="term" value="P:DNA recombination"/>
    <property type="evidence" value="ECO:0007669"/>
    <property type="project" value="UniProtKB-KW"/>
</dbReference>
<dbReference type="Gene3D" id="2.40.50.140">
    <property type="entry name" value="Nucleic acid-binding proteins"/>
    <property type="match status" value="1"/>
</dbReference>
<evidence type="ECO:0000256" key="3">
    <source>
        <dbReference type="ARBA" id="ARBA00023204"/>
    </source>
</evidence>
<evidence type="ECO:0000313" key="6">
    <source>
        <dbReference type="Proteomes" id="UP000823990"/>
    </source>
</evidence>
<dbReference type="Pfam" id="PF11967">
    <property type="entry name" value="RecO_N"/>
    <property type="match status" value="1"/>
</dbReference>
<gene>
    <name evidence="5" type="primary">recO</name>
    <name evidence="5" type="ORF">H9892_01275</name>
</gene>
<feature type="domain" description="DNA replication/recombination mediator RecO N-terminal" evidence="4">
    <location>
        <begin position="1"/>
        <end position="78"/>
    </location>
</feature>
<evidence type="ECO:0000256" key="2">
    <source>
        <dbReference type="ARBA" id="ARBA00023172"/>
    </source>
</evidence>
<sequence>MREIKVNGIVVGGEDAGEADRLVRLLTPDGMMTVRMRGVKKEKAKLKFAAMPFSFCEYVLLKRGAYYSVKTAEQAGSFFGVTSSPEKYIVGSVMLECASAAAGADSADIFFDLLSALKRLVYSDVHPYSIGLNFVYRLLVRGGYIAPSPRDAEYNVGIDLQQSLPPDRAKRLLRAYLSLFENKFYVKLKAAGSL</sequence>
<dbReference type="GO" id="GO:0043590">
    <property type="term" value="C:bacterial nucleoid"/>
    <property type="evidence" value="ECO:0007669"/>
    <property type="project" value="TreeGrafter"/>
</dbReference>
<dbReference type="NCBIfam" id="TIGR00613">
    <property type="entry name" value="reco"/>
    <property type="match status" value="1"/>
</dbReference>
<proteinExistence type="predicted"/>
<accession>A0A9D1TQQ4</accession>
<dbReference type="InterPro" id="IPR012340">
    <property type="entry name" value="NA-bd_OB-fold"/>
</dbReference>
<dbReference type="AlphaFoldDB" id="A0A9D1TQQ4"/>
<name>A0A9D1TQQ4_9FIRM</name>
<keyword evidence="2" id="KW-0233">DNA recombination</keyword>
<dbReference type="EMBL" id="DXHS01000019">
    <property type="protein sequence ID" value="HIW01953.1"/>
    <property type="molecule type" value="Genomic_DNA"/>
</dbReference>
<dbReference type="InterPro" id="IPR003717">
    <property type="entry name" value="RecO"/>
</dbReference>
<keyword evidence="1" id="KW-0227">DNA damage</keyword>
<reference evidence="5" key="1">
    <citation type="journal article" date="2021" name="PeerJ">
        <title>Extensive microbial diversity within the chicken gut microbiome revealed by metagenomics and culture.</title>
        <authorList>
            <person name="Gilroy R."/>
            <person name="Ravi A."/>
            <person name="Getino M."/>
            <person name="Pursley I."/>
            <person name="Horton D.L."/>
            <person name="Alikhan N.F."/>
            <person name="Baker D."/>
            <person name="Gharbi K."/>
            <person name="Hall N."/>
            <person name="Watson M."/>
            <person name="Adriaenssens E.M."/>
            <person name="Foster-Nyarko E."/>
            <person name="Jarju S."/>
            <person name="Secka A."/>
            <person name="Antonio M."/>
            <person name="Oren A."/>
            <person name="Chaudhuri R.R."/>
            <person name="La Ragione R."/>
            <person name="Hildebrand F."/>
            <person name="Pallen M.J."/>
        </authorList>
    </citation>
    <scope>NUCLEOTIDE SEQUENCE</scope>
    <source>
        <strain evidence="5">12435</strain>
    </source>
</reference>
<organism evidence="5 6">
    <name type="scientific">Candidatus Protoclostridium stercorigallinarum</name>
    <dbReference type="NCBI Taxonomy" id="2838741"/>
    <lineage>
        <taxon>Bacteria</taxon>
        <taxon>Bacillati</taxon>
        <taxon>Bacillota</taxon>
        <taxon>Clostridia</taxon>
        <taxon>Candidatus Protoclostridium</taxon>
    </lineage>
</organism>
<dbReference type="GO" id="GO:0006302">
    <property type="term" value="P:double-strand break repair"/>
    <property type="evidence" value="ECO:0007669"/>
    <property type="project" value="TreeGrafter"/>
</dbReference>
<protein>
    <submittedName>
        <fullName evidence="5">DNA repair protein RecO</fullName>
    </submittedName>
</protein>
<dbReference type="PANTHER" id="PTHR33991:SF1">
    <property type="entry name" value="DNA REPAIR PROTEIN RECO"/>
    <property type="match status" value="1"/>
</dbReference>